<dbReference type="InterPro" id="IPR036162">
    <property type="entry name" value="Resolvase-like_N_sf"/>
</dbReference>
<keyword evidence="2" id="KW-0233">DNA recombination</keyword>
<dbReference type="PANTHER" id="PTHR30461">
    <property type="entry name" value="DNA-INVERTASE FROM LAMBDOID PROPHAGE"/>
    <property type="match status" value="1"/>
</dbReference>
<dbReference type="GO" id="GO:0003677">
    <property type="term" value="F:DNA binding"/>
    <property type="evidence" value="ECO:0007669"/>
    <property type="project" value="UniProtKB-KW"/>
</dbReference>
<protein>
    <recommendedName>
        <fullName evidence="3">Resolvase/invertase-type recombinase catalytic domain-containing protein</fullName>
    </recommendedName>
</protein>
<proteinExistence type="predicted"/>
<dbReference type="Gene3D" id="3.40.50.1390">
    <property type="entry name" value="Resolvase, N-terminal catalytic domain"/>
    <property type="match status" value="1"/>
</dbReference>
<evidence type="ECO:0000256" key="2">
    <source>
        <dbReference type="ARBA" id="ARBA00023172"/>
    </source>
</evidence>
<dbReference type="InterPro" id="IPR050639">
    <property type="entry name" value="SSR_resolvase"/>
</dbReference>
<feature type="domain" description="Resolvase/invertase-type recombinase catalytic" evidence="3">
    <location>
        <begin position="2"/>
        <end position="134"/>
    </location>
</feature>
<dbReference type="PROSITE" id="PS51736">
    <property type="entry name" value="RECOMBINASES_3"/>
    <property type="match status" value="1"/>
</dbReference>
<dbReference type="Pfam" id="PF00239">
    <property type="entry name" value="Resolvase"/>
    <property type="match status" value="1"/>
</dbReference>
<evidence type="ECO:0000313" key="4">
    <source>
        <dbReference type="EMBL" id="KKM93198.1"/>
    </source>
</evidence>
<sequence>MNYVAYYRVSTKKQDLGIPAQKQMVKNYLSDIDTVIKSFQEKESGSKNDRPELSKAIELCRSEGAILLIAKLDRLARDVNFITSLQKSGLEFVALDMPKANKLTIHIMAAMAEHELDMIKERTNAALDQIKRNIERDGYHISKEGNRITSLGGSKVPTDADREKAKRVLKKKRESNENNQRALSVVCLLKEKGEKDSSDKMTLQQMADHLNRNGYKTSRGKSFSSIQVSRLLKLCNETA</sequence>
<organism evidence="4">
    <name type="scientific">marine sediment metagenome</name>
    <dbReference type="NCBI Taxonomy" id="412755"/>
    <lineage>
        <taxon>unclassified sequences</taxon>
        <taxon>metagenomes</taxon>
        <taxon>ecological metagenomes</taxon>
    </lineage>
</organism>
<dbReference type="EMBL" id="LAZR01006298">
    <property type="protein sequence ID" value="KKM93198.1"/>
    <property type="molecule type" value="Genomic_DNA"/>
</dbReference>
<dbReference type="InterPro" id="IPR006119">
    <property type="entry name" value="Resolv_N"/>
</dbReference>
<evidence type="ECO:0000259" key="3">
    <source>
        <dbReference type="PROSITE" id="PS51736"/>
    </source>
</evidence>
<dbReference type="SUPFAM" id="SSF53041">
    <property type="entry name" value="Resolvase-like"/>
    <property type="match status" value="1"/>
</dbReference>
<dbReference type="CDD" id="cd03768">
    <property type="entry name" value="SR_ResInv"/>
    <property type="match status" value="1"/>
</dbReference>
<dbReference type="PANTHER" id="PTHR30461:SF2">
    <property type="entry name" value="SERINE RECOMBINASE PINE-RELATED"/>
    <property type="match status" value="1"/>
</dbReference>
<keyword evidence="1" id="KW-0238">DNA-binding</keyword>
<accession>A0A0F9LID4</accession>
<dbReference type="AlphaFoldDB" id="A0A0F9LID4"/>
<evidence type="ECO:0000256" key="1">
    <source>
        <dbReference type="ARBA" id="ARBA00023125"/>
    </source>
</evidence>
<gene>
    <name evidence="4" type="ORF">LCGC14_1210750</name>
</gene>
<dbReference type="SMART" id="SM00857">
    <property type="entry name" value="Resolvase"/>
    <property type="match status" value="1"/>
</dbReference>
<reference evidence="4" key="1">
    <citation type="journal article" date="2015" name="Nature">
        <title>Complex archaea that bridge the gap between prokaryotes and eukaryotes.</title>
        <authorList>
            <person name="Spang A."/>
            <person name="Saw J.H."/>
            <person name="Jorgensen S.L."/>
            <person name="Zaremba-Niedzwiedzka K."/>
            <person name="Martijn J."/>
            <person name="Lind A.E."/>
            <person name="van Eijk R."/>
            <person name="Schleper C."/>
            <person name="Guy L."/>
            <person name="Ettema T.J."/>
        </authorList>
    </citation>
    <scope>NUCLEOTIDE SEQUENCE</scope>
</reference>
<name>A0A0F9LID4_9ZZZZ</name>
<comment type="caution">
    <text evidence="4">The sequence shown here is derived from an EMBL/GenBank/DDBJ whole genome shotgun (WGS) entry which is preliminary data.</text>
</comment>
<dbReference type="GO" id="GO:0000150">
    <property type="term" value="F:DNA strand exchange activity"/>
    <property type="evidence" value="ECO:0007669"/>
    <property type="project" value="InterPro"/>
</dbReference>